<dbReference type="PANTHER" id="PTHR15503">
    <property type="entry name" value="LDOC1 RELATED"/>
    <property type="match status" value="1"/>
</dbReference>
<evidence type="ECO:0000256" key="2">
    <source>
        <dbReference type="SAM" id="MobiDB-lite"/>
    </source>
</evidence>
<dbReference type="SUPFAM" id="SSF57756">
    <property type="entry name" value="Retrovirus zinc finger-like domains"/>
    <property type="match status" value="1"/>
</dbReference>
<proteinExistence type="predicted"/>
<gene>
    <name evidence="4" type="ORF">Tco_0768963</name>
</gene>
<feature type="region of interest" description="Disordered" evidence="2">
    <location>
        <begin position="393"/>
        <end position="432"/>
    </location>
</feature>
<evidence type="ECO:0000313" key="5">
    <source>
        <dbReference type="Proteomes" id="UP001151760"/>
    </source>
</evidence>
<dbReference type="Gene3D" id="3.30.70.270">
    <property type="match status" value="1"/>
</dbReference>
<dbReference type="EMBL" id="BQNB010011115">
    <property type="protein sequence ID" value="GJS86327.1"/>
    <property type="molecule type" value="Genomic_DNA"/>
</dbReference>
<dbReference type="Proteomes" id="UP001151760">
    <property type="component" value="Unassembled WGS sequence"/>
</dbReference>
<dbReference type="Gene3D" id="3.10.10.10">
    <property type="entry name" value="HIV Type 1 Reverse Transcriptase, subunit A, domain 1"/>
    <property type="match status" value="1"/>
</dbReference>
<evidence type="ECO:0000313" key="4">
    <source>
        <dbReference type="EMBL" id="GJS86327.1"/>
    </source>
</evidence>
<dbReference type="InterPro" id="IPR032567">
    <property type="entry name" value="RTL1-rel"/>
</dbReference>
<protein>
    <submittedName>
        <fullName evidence="4">Reverse transcriptase domain-containing protein</fullName>
    </submittedName>
</protein>
<feature type="domain" description="CCHC-type" evidence="3">
    <location>
        <begin position="26"/>
        <end position="41"/>
    </location>
</feature>
<dbReference type="InterPro" id="IPR021109">
    <property type="entry name" value="Peptidase_aspartic_dom_sf"/>
</dbReference>
<dbReference type="InterPro" id="IPR043128">
    <property type="entry name" value="Rev_trsase/Diguanyl_cyclase"/>
</dbReference>
<name>A0ABQ4Z8Z2_9ASTR</name>
<dbReference type="InterPro" id="IPR036875">
    <property type="entry name" value="Znf_CCHC_sf"/>
</dbReference>
<keyword evidence="4" id="KW-0695">RNA-directed DNA polymerase</keyword>
<organism evidence="4 5">
    <name type="scientific">Tanacetum coccineum</name>
    <dbReference type="NCBI Taxonomy" id="301880"/>
    <lineage>
        <taxon>Eukaryota</taxon>
        <taxon>Viridiplantae</taxon>
        <taxon>Streptophyta</taxon>
        <taxon>Embryophyta</taxon>
        <taxon>Tracheophyta</taxon>
        <taxon>Spermatophyta</taxon>
        <taxon>Magnoliopsida</taxon>
        <taxon>eudicotyledons</taxon>
        <taxon>Gunneridae</taxon>
        <taxon>Pentapetalae</taxon>
        <taxon>asterids</taxon>
        <taxon>campanulids</taxon>
        <taxon>Asterales</taxon>
        <taxon>Asteraceae</taxon>
        <taxon>Asteroideae</taxon>
        <taxon>Anthemideae</taxon>
        <taxon>Anthemidinae</taxon>
        <taxon>Tanacetum</taxon>
    </lineage>
</organism>
<dbReference type="GO" id="GO:0003964">
    <property type="term" value="F:RNA-directed DNA polymerase activity"/>
    <property type="evidence" value="ECO:0007669"/>
    <property type="project" value="UniProtKB-KW"/>
</dbReference>
<keyword evidence="4" id="KW-0808">Transferase</keyword>
<reference evidence="4" key="2">
    <citation type="submission" date="2022-01" db="EMBL/GenBank/DDBJ databases">
        <authorList>
            <person name="Yamashiro T."/>
            <person name="Shiraishi A."/>
            <person name="Satake H."/>
            <person name="Nakayama K."/>
        </authorList>
    </citation>
    <scope>NUCLEOTIDE SEQUENCE</scope>
</reference>
<evidence type="ECO:0000256" key="1">
    <source>
        <dbReference type="PROSITE-ProRule" id="PRU00047"/>
    </source>
</evidence>
<dbReference type="SUPFAM" id="SSF56672">
    <property type="entry name" value="DNA/RNA polymerases"/>
    <property type="match status" value="1"/>
</dbReference>
<dbReference type="InterPro" id="IPR043502">
    <property type="entry name" value="DNA/RNA_pol_sf"/>
</dbReference>
<accession>A0ABQ4Z8Z2</accession>
<evidence type="ECO:0000259" key="3">
    <source>
        <dbReference type="PROSITE" id="PS50158"/>
    </source>
</evidence>
<dbReference type="SUPFAM" id="SSF50630">
    <property type="entry name" value="Acid proteases"/>
    <property type="match status" value="1"/>
</dbReference>
<comment type="caution">
    <text evidence="4">The sequence shown here is derived from an EMBL/GenBank/DDBJ whole genome shotgun (WGS) entry which is preliminary data.</text>
</comment>
<dbReference type="CDD" id="cd00303">
    <property type="entry name" value="retropepsin_like"/>
    <property type="match status" value="1"/>
</dbReference>
<dbReference type="Pfam" id="PF08284">
    <property type="entry name" value="RVP_2"/>
    <property type="match status" value="1"/>
</dbReference>
<reference evidence="4" key="1">
    <citation type="journal article" date="2022" name="Int. J. Mol. Sci.">
        <title>Draft Genome of Tanacetum Coccineum: Genomic Comparison of Closely Related Tanacetum-Family Plants.</title>
        <authorList>
            <person name="Yamashiro T."/>
            <person name="Shiraishi A."/>
            <person name="Nakayama K."/>
            <person name="Satake H."/>
        </authorList>
    </citation>
    <scope>NUCLEOTIDE SEQUENCE</scope>
</reference>
<dbReference type="Gene3D" id="4.10.60.10">
    <property type="entry name" value="Zinc finger, CCHC-type"/>
    <property type="match status" value="1"/>
</dbReference>
<sequence length="534" mass="59180">MARDCKVAVATTTQGALEPNQKFGTCYECGRQGYYNSDCPKLKNQNRGNKTRNKTNVARGKAYVLGGGEANPDSNVVTGMFLLNNHYAFMLFDSGADRSFMSSTFSALLDVTPSILDISYAIKLADRRVAKTNTMLRGCTFNIIIGMDWLVNHHAVIFYDEKIVLVLYGDEVLIVQVMKKETKGKSKEKQLEDVPIVWHFSEVFLEDLLGLPPTRQDEFQINLVPGAAPFQGSIVYSKIDLRFGYHQLRVREEDIPNTAFKTRYGHYEFQVMLFGHTNALAIFMDLMNRTMASSAIVISSNSSDESVGSSSSRVILFGNIPTVIPSTFVIAPETPAIAPVISFAAPMVETTLVASPTRLCGLVPYSDSNSDSPDEMDSLEYITQLPATSPFLFTDSTKASDSLDGPPSQDPYRFRDSYSSEASMEEDIEVDPAETEADMELGTSDSDDVGDHVEIDHRDVGIDPRSVPVAVKESEELVGEDSSDSSGTRDGIVRPFKDIPIDLDDVHDFYHHMSEVRIDRIVEIEIVQCRLEAD</sequence>
<keyword evidence="5" id="KW-1185">Reference proteome</keyword>
<dbReference type="InterPro" id="IPR001878">
    <property type="entry name" value="Znf_CCHC"/>
</dbReference>
<keyword evidence="1" id="KW-0863">Zinc-finger</keyword>
<keyword evidence="1" id="KW-0862">Zinc</keyword>
<keyword evidence="1" id="KW-0479">Metal-binding</keyword>
<keyword evidence="4" id="KW-0548">Nucleotidyltransferase</keyword>
<dbReference type="PROSITE" id="PS50158">
    <property type="entry name" value="ZF_CCHC"/>
    <property type="match status" value="1"/>
</dbReference>
<dbReference type="Gene3D" id="2.40.70.10">
    <property type="entry name" value="Acid Proteases"/>
    <property type="match status" value="1"/>
</dbReference>
<feature type="compositionally biased region" description="Acidic residues" evidence="2">
    <location>
        <begin position="423"/>
        <end position="432"/>
    </location>
</feature>
<dbReference type="PANTHER" id="PTHR15503:SF45">
    <property type="entry name" value="RNA-DIRECTED DNA POLYMERASE HOMOLOG"/>
    <property type="match status" value="1"/>
</dbReference>